<dbReference type="Proteomes" id="UP000789831">
    <property type="component" value="Unassembled WGS sequence"/>
</dbReference>
<comment type="caution">
    <text evidence="1">The sequence shown here is derived from an EMBL/GenBank/DDBJ whole genome shotgun (WGS) entry which is preliminary data.</text>
</comment>
<organism evidence="1 2">
    <name type="scientific">Ambispora gerdemannii</name>
    <dbReference type="NCBI Taxonomy" id="144530"/>
    <lineage>
        <taxon>Eukaryota</taxon>
        <taxon>Fungi</taxon>
        <taxon>Fungi incertae sedis</taxon>
        <taxon>Mucoromycota</taxon>
        <taxon>Glomeromycotina</taxon>
        <taxon>Glomeromycetes</taxon>
        <taxon>Archaeosporales</taxon>
        <taxon>Ambisporaceae</taxon>
        <taxon>Ambispora</taxon>
    </lineage>
</organism>
<sequence>MGPENHLQQLSIIVYKENNTCENNGLEIIAKNEATGSTESIKYNDSAFNRENMNQRKQQENSWNLQEEPVAILRVKTKYEEIEKNQK</sequence>
<evidence type="ECO:0000313" key="2">
    <source>
        <dbReference type="Proteomes" id="UP000789831"/>
    </source>
</evidence>
<dbReference type="EMBL" id="CAJVPL010001941">
    <property type="protein sequence ID" value="CAG8593379.1"/>
    <property type="molecule type" value="Genomic_DNA"/>
</dbReference>
<proteinExistence type="predicted"/>
<reference evidence="1" key="1">
    <citation type="submission" date="2021-06" db="EMBL/GenBank/DDBJ databases">
        <authorList>
            <person name="Kallberg Y."/>
            <person name="Tangrot J."/>
            <person name="Rosling A."/>
        </authorList>
    </citation>
    <scope>NUCLEOTIDE SEQUENCE</scope>
    <source>
        <strain evidence="1">MT106</strain>
    </source>
</reference>
<gene>
    <name evidence="1" type="ORF">AGERDE_LOCUS8719</name>
</gene>
<name>A0A9N9CAM1_9GLOM</name>
<accession>A0A9N9CAM1</accession>
<dbReference type="AlphaFoldDB" id="A0A9N9CAM1"/>
<protein>
    <submittedName>
        <fullName evidence="1">11720_t:CDS:1</fullName>
    </submittedName>
</protein>
<evidence type="ECO:0000313" key="1">
    <source>
        <dbReference type="EMBL" id="CAG8593379.1"/>
    </source>
</evidence>
<keyword evidence="2" id="KW-1185">Reference proteome</keyword>